<dbReference type="InterPro" id="IPR000727">
    <property type="entry name" value="T_SNARE_dom"/>
</dbReference>
<dbReference type="InterPro" id="IPR024478">
    <property type="entry name" value="HlyB_4HB_MCP"/>
</dbReference>
<dbReference type="EMBL" id="UIGB01000001">
    <property type="protein sequence ID" value="SUU83921.1"/>
    <property type="molecule type" value="Genomic_DNA"/>
</dbReference>
<keyword evidence="2" id="KW-1003">Cell membrane</keyword>
<keyword evidence="6" id="KW-0812">Transmembrane</keyword>
<dbReference type="Pfam" id="PF12729">
    <property type="entry name" value="4HB_MCP_1"/>
    <property type="match status" value="1"/>
</dbReference>
<evidence type="ECO:0000256" key="4">
    <source>
        <dbReference type="ARBA" id="ARBA00029447"/>
    </source>
</evidence>
<keyword evidence="6" id="KW-0472">Membrane</keyword>
<dbReference type="InterPro" id="IPR004089">
    <property type="entry name" value="MCPsignal_dom"/>
</dbReference>
<name>A0A380W4N0_AFIFE</name>
<dbReference type="GO" id="GO:0005886">
    <property type="term" value="C:plasma membrane"/>
    <property type="evidence" value="ECO:0007669"/>
    <property type="project" value="UniProtKB-SubCell"/>
</dbReference>
<evidence type="ECO:0000313" key="11">
    <source>
        <dbReference type="Proteomes" id="UP000254343"/>
    </source>
</evidence>
<evidence type="ECO:0000256" key="3">
    <source>
        <dbReference type="ARBA" id="ARBA00023224"/>
    </source>
</evidence>
<feature type="domain" description="T-SNARE coiled-coil homology" evidence="8">
    <location>
        <begin position="469"/>
        <end position="531"/>
    </location>
</feature>
<dbReference type="GO" id="GO:0007165">
    <property type="term" value="P:signal transduction"/>
    <property type="evidence" value="ECO:0007669"/>
    <property type="project" value="UniProtKB-KW"/>
</dbReference>
<evidence type="ECO:0000256" key="1">
    <source>
        <dbReference type="ARBA" id="ARBA00004429"/>
    </source>
</evidence>
<keyword evidence="2" id="KW-0997">Cell inner membrane</keyword>
<dbReference type="PANTHER" id="PTHR32089:SF112">
    <property type="entry name" value="LYSOZYME-LIKE PROTEIN-RELATED"/>
    <property type="match status" value="1"/>
</dbReference>
<dbReference type="RefSeq" id="WP_002718700.1">
    <property type="nucleotide sequence ID" value="NZ_UFSI01000001.1"/>
</dbReference>
<dbReference type="InterPro" id="IPR003660">
    <property type="entry name" value="HAMP_dom"/>
</dbReference>
<dbReference type="PROSITE" id="PS50111">
    <property type="entry name" value="CHEMOTAXIS_TRANSDUC_2"/>
    <property type="match status" value="1"/>
</dbReference>
<organism evidence="10 11">
    <name type="scientific">Afipia felis</name>
    <name type="common">Cat scratch disease bacillus</name>
    <dbReference type="NCBI Taxonomy" id="1035"/>
    <lineage>
        <taxon>Bacteria</taxon>
        <taxon>Pseudomonadati</taxon>
        <taxon>Pseudomonadota</taxon>
        <taxon>Alphaproteobacteria</taxon>
        <taxon>Hyphomicrobiales</taxon>
        <taxon>Nitrobacteraceae</taxon>
        <taxon>Afipia</taxon>
    </lineage>
</organism>
<evidence type="ECO:0000259" key="9">
    <source>
        <dbReference type="PROSITE" id="PS50885"/>
    </source>
</evidence>
<gene>
    <name evidence="10" type="primary">mcp4_4</name>
    <name evidence="10" type="ORF">NCTC12722_01100</name>
</gene>
<dbReference type="Gene3D" id="6.10.340.10">
    <property type="match status" value="1"/>
</dbReference>
<evidence type="ECO:0000313" key="10">
    <source>
        <dbReference type="EMBL" id="SUU83921.1"/>
    </source>
</evidence>
<dbReference type="Proteomes" id="UP000254343">
    <property type="component" value="Unassembled WGS sequence"/>
</dbReference>
<comment type="similarity">
    <text evidence="4">Belongs to the methyl-accepting chemotaxis (MCP) protein family.</text>
</comment>
<keyword evidence="6" id="KW-1133">Transmembrane helix</keyword>
<dbReference type="SUPFAM" id="SSF58104">
    <property type="entry name" value="Methyl-accepting chemotaxis protein (MCP) signaling domain"/>
    <property type="match status" value="1"/>
</dbReference>
<protein>
    <submittedName>
        <fullName evidence="10">Methyl-accepting chemotaxis protein 4</fullName>
    </submittedName>
</protein>
<dbReference type="CDD" id="cd06225">
    <property type="entry name" value="HAMP"/>
    <property type="match status" value="1"/>
</dbReference>
<reference evidence="10 11" key="1">
    <citation type="submission" date="2018-06" db="EMBL/GenBank/DDBJ databases">
        <authorList>
            <consortium name="Pathogen Informatics"/>
            <person name="Doyle S."/>
        </authorList>
    </citation>
    <scope>NUCLEOTIDE SEQUENCE [LARGE SCALE GENOMIC DNA]</scope>
    <source>
        <strain evidence="10 11">NCTC12722</strain>
    </source>
</reference>
<evidence type="ECO:0000259" key="7">
    <source>
        <dbReference type="PROSITE" id="PS50111"/>
    </source>
</evidence>
<feature type="domain" description="HAMP" evidence="9">
    <location>
        <begin position="222"/>
        <end position="275"/>
    </location>
</feature>
<sequence length="573" mass="61076">MRFTIKNSLIAIVSLLVLMLGCLSFLSVSKLESVNEKTVDIATRWLPSERTLGQIKYMITRYRLNGARRIMASDNAVRDDLGKLLDAQAEEMAQFFTAYGKQATSPDERRLWTQFVNKWDEYKGTQLAIMKMVDDAFDPYSMSSRGSTGLIQDASDAYGAKALHSFSEAIDVLDKNIELHDQGARRAADEANSTYKMAWVVIVAVSSVAILLGILAVAYVIGGIVRPLSGLNATMAKMAQGDLNSEISGIGRRDEIGAMAKTIGVICDQARQEAMDKQEVASREEAARAAVRKKEMEQVADAFDAATGAILDAVSSASVELEASAHSLTQTAGSTQDLSKVVASSSELASQNVSSIASAAEEMSASVAEITRQVEMSTQISSVGVSQAVETDERIKKLSRAAARISEVIDLINAIASQTNLLALNATIEAARAGEAGRGFAVVAAEVKELASQTANATTEIAQQVSSIQDATSYSVESIAQISSTIRKMSEITFAVASAVQEQGTVTREISSNIQQAALATSEVSSSIYNVSSGATETGTASAQVLSAAKTLSQESVRLREEVRKFLSNVRAA</sequence>
<proteinExistence type="inferred from homology"/>
<dbReference type="Pfam" id="PF00015">
    <property type="entry name" value="MCPsignal"/>
    <property type="match status" value="1"/>
</dbReference>
<evidence type="ECO:0000259" key="8">
    <source>
        <dbReference type="PROSITE" id="PS50192"/>
    </source>
</evidence>
<keyword evidence="3 5" id="KW-0807">Transducer</keyword>
<comment type="subcellular location">
    <subcellularLocation>
        <location evidence="1">Cell inner membrane</location>
        <topology evidence="1">Multi-pass membrane protein</topology>
    </subcellularLocation>
</comment>
<evidence type="ECO:0000256" key="2">
    <source>
        <dbReference type="ARBA" id="ARBA00022519"/>
    </source>
</evidence>
<dbReference type="PROSITE" id="PS50192">
    <property type="entry name" value="T_SNARE"/>
    <property type="match status" value="1"/>
</dbReference>
<dbReference type="OrthoDB" id="8482111at2"/>
<feature type="domain" description="Methyl-accepting transducer" evidence="7">
    <location>
        <begin position="299"/>
        <end position="539"/>
    </location>
</feature>
<dbReference type="SMART" id="SM00283">
    <property type="entry name" value="MA"/>
    <property type="match status" value="1"/>
</dbReference>
<evidence type="ECO:0000256" key="6">
    <source>
        <dbReference type="SAM" id="Phobius"/>
    </source>
</evidence>
<dbReference type="PANTHER" id="PTHR32089">
    <property type="entry name" value="METHYL-ACCEPTING CHEMOTAXIS PROTEIN MCPB"/>
    <property type="match status" value="1"/>
</dbReference>
<dbReference type="PROSITE" id="PS50885">
    <property type="entry name" value="HAMP"/>
    <property type="match status" value="1"/>
</dbReference>
<dbReference type="Gene3D" id="1.10.287.950">
    <property type="entry name" value="Methyl-accepting chemotaxis protein"/>
    <property type="match status" value="1"/>
</dbReference>
<dbReference type="SMART" id="SM00304">
    <property type="entry name" value="HAMP"/>
    <property type="match status" value="1"/>
</dbReference>
<accession>A0A380W4N0</accession>
<dbReference type="PROSITE" id="PS51257">
    <property type="entry name" value="PROKAR_LIPOPROTEIN"/>
    <property type="match status" value="1"/>
</dbReference>
<feature type="transmembrane region" description="Helical" evidence="6">
    <location>
        <begin position="197"/>
        <end position="221"/>
    </location>
</feature>
<dbReference type="AlphaFoldDB" id="A0A380W4N0"/>
<evidence type="ECO:0000256" key="5">
    <source>
        <dbReference type="PROSITE-ProRule" id="PRU00284"/>
    </source>
</evidence>
<dbReference type="Pfam" id="PF00672">
    <property type="entry name" value="HAMP"/>
    <property type="match status" value="1"/>
</dbReference>